<feature type="region of interest" description="Disordered" evidence="3">
    <location>
        <begin position="23"/>
        <end position="56"/>
    </location>
</feature>
<dbReference type="Gene3D" id="2.40.420.20">
    <property type="match status" value="1"/>
</dbReference>
<dbReference type="InterPro" id="IPR058647">
    <property type="entry name" value="BSH_CzcB-like"/>
</dbReference>
<evidence type="ECO:0000256" key="4">
    <source>
        <dbReference type="SAM" id="SignalP"/>
    </source>
</evidence>
<sequence length="326" mass="33995">MKTLLTVILLPVLLLALAACGEGGKTPTHDHADDDGKAHAAGEGEGGHEETSDEHASTRIARAIADQSGIRTAAVAAGEIADEHEVQGLLTPIEGRLTRVAARFAGPVRSMQARVGDQVRAGQVLAQVESNLSLSTYAIHSPITGVVLSRDAAAGDVVGEGAVLFEVADLSSLWVDLHVFGADASHIGVGSPVLVTRLGDGVSSQSRIERILPATATASQSTVARAVLANTDGLWRPGTAVRARITVDRAQVALAIPLTALQEMDGREVVFVRTGEEYSARAVQLGRRDAQRAEVLSGLATGEQVVVEQSYVIKADLEKSGAAHEH</sequence>
<keyword evidence="2" id="KW-0813">Transport</keyword>
<evidence type="ECO:0000256" key="2">
    <source>
        <dbReference type="ARBA" id="ARBA00022448"/>
    </source>
</evidence>
<dbReference type="InterPro" id="IPR006143">
    <property type="entry name" value="RND_pump_MFP"/>
</dbReference>
<proteinExistence type="inferred from homology"/>
<dbReference type="STRING" id="428993.SAMN06296058_1747"/>
<feature type="compositionally biased region" description="Basic and acidic residues" evidence="3">
    <location>
        <begin position="27"/>
        <end position="56"/>
    </location>
</feature>
<dbReference type="InterPro" id="IPR051909">
    <property type="entry name" value="MFP_Cation_Efflux"/>
</dbReference>
<dbReference type="GO" id="GO:0030288">
    <property type="term" value="C:outer membrane-bounded periplasmic space"/>
    <property type="evidence" value="ECO:0007669"/>
    <property type="project" value="TreeGrafter"/>
</dbReference>
<dbReference type="PANTHER" id="PTHR30097">
    <property type="entry name" value="CATION EFFLUX SYSTEM PROTEIN CUSB"/>
    <property type="match status" value="1"/>
</dbReference>
<dbReference type="PROSITE" id="PS51257">
    <property type="entry name" value="PROKAR_LIPOPROTEIN"/>
    <property type="match status" value="1"/>
</dbReference>
<reference evidence="8 9" key="1">
    <citation type="submission" date="2017-02" db="EMBL/GenBank/DDBJ databases">
        <authorList>
            <person name="Peterson S.W."/>
        </authorList>
    </citation>
    <scope>NUCLEOTIDE SEQUENCE [LARGE SCALE GENOMIC DNA]</scope>
    <source>
        <strain evidence="8 9">P15</strain>
    </source>
</reference>
<dbReference type="EMBL" id="FUZV01000001">
    <property type="protein sequence ID" value="SKC63565.1"/>
    <property type="molecule type" value="Genomic_DNA"/>
</dbReference>
<evidence type="ECO:0000256" key="3">
    <source>
        <dbReference type="SAM" id="MobiDB-lite"/>
    </source>
</evidence>
<evidence type="ECO:0000259" key="7">
    <source>
        <dbReference type="Pfam" id="PF25975"/>
    </source>
</evidence>
<dbReference type="GO" id="GO:0022857">
    <property type="term" value="F:transmembrane transporter activity"/>
    <property type="evidence" value="ECO:0007669"/>
    <property type="project" value="InterPro"/>
</dbReference>
<dbReference type="GO" id="GO:0060003">
    <property type="term" value="P:copper ion export"/>
    <property type="evidence" value="ECO:0007669"/>
    <property type="project" value="TreeGrafter"/>
</dbReference>
<dbReference type="RefSeq" id="WP_079724013.1">
    <property type="nucleotide sequence ID" value="NZ_BMCL01000002.1"/>
</dbReference>
<dbReference type="Pfam" id="PF25975">
    <property type="entry name" value="CzcB_C"/>
    <property type="match status" value="1"/>
</dbReference>
<dbReference type="SUPFAM" id="SSF51230">
    <property type="entry name" value="Single hybrid motif"/>
    <property type="match status" value="1"/>
</dbReference>
<feature type="domain" description="CusB-like beta-barrel" evidence="5">
    <location>
        <begin position="173"/>
        <end position="246"/>
    </location>
</feature>
<protein>
    <submittedName>
        <fullName evidence="8">Membrane fusion protein, cobalt-zinc-cadmium efflux system</fullName>
    </submittedName>
</protein>
<dbReference type="AlphaFoldDB" id="A0A1T5KJD2"/>
<dbReference type="Proteomes" id="UP000190341">
    <property type="component" value="Unassembled WGS sequence"/>
</dbReference>
<dbReference type="GO" id="GO:0046914">
    <property type="term" value="F:transition metal ion binding"/>
    <property type="evidence" value="ECO:0007669"/>
    <property type="project" value="TreeGrafter"/>
</dbReference>
<name>A0A1T5KJD2_9GAMM</name>
<feature type="chain" id="PRO_5012956441" evidence="4">
    <location>
        <begin position="19"/>
        <end position="326"/>
    </location>
</feature>
<evidence type="ECO:0000259" key="5">
    <source>
        <dbReference type="Pfam" id="PF25954"/>
    </source>
</evidence>
<dbReference type="InterPro" id="IPR058792">
    <property type="entry name" value="Beta-barrel_RND_2"/>
</dbReference>
<dbReference type="Pfam" id="PF25954">
    <property type="entry name" value="Beta-barrel_RND_2"/>
    <property type="match status" value="1"/>
</dbReference>
<dbReference type="Gene3D" id="2.40.30.170">
    <property type="match status" value="1"/>
</dbReference>
<keyword evidence="4" id="KW-0732">Signal</keyword>
<keyword evidence="9" id="KW-1185">Reference proteome</keyword>
<dbReference type="Pfam" id="PF25973">
    <property type="entry name" value="BSH_CzcB"/>
    <property type="match status" value="1"/>
</dbReference>
<evidence type="ECO:0000259" key="6">
    <source>
        <dbReference type="Pfam" id="PF25973"/>
    </source>
</evidence>
<feature type="domain" description="CzcB-like barrel-sandwich hybrid" evidence="6">
    <location>
        <begin position="97"/>
        <end position="169"/>
    </location>
</feature>
<dbReference type="InterPro" id="IPR058649">
    <property type="entry name" value="CzcB_C"/>
</dbReference>
<dbReference type="OrthoDB" id="9768185at2"/>
<gene>
    <name evidence="8" type="ORF">SAMN06296058_1747</name>
</gene>
<accession>A0A1T5KJD2</accession>
<dbReference type="FunFam" id="2.40.420.20:FF:000006">
    <property type="entry name" value="RND family efflux transporter MFP subunit"/>
    <property type="match status" value="1"/>
</dbReference>
<dbReference type="GO" id="GO:0015679">
    <property type="term" value="P:plasma membrane copper ion transport"/>
    <property type="evidence" value="ECO:0007669"/>
    <property type="project" value="TreeGrafter"/>
</dbReference>
<organism evidence="8 9">
    <name type="scientific">Pseudoxanthomonas indica</name>
    <dbReference type="NCBI Taxonomy" id="428993"/>
    <lineage>
        <taxon>Bacteria</taxon>
        <taxon>Pseudomonadati</taxon>
        <taxon>Pseudomonadota</taxon>
        <taxon>Gammaproteobacteria</taxon>
        <taxon>Lysobacterales</taxon>
        <taxon>Lysobacteraceae</taxon>
        <taxon>Pseudoxanthomonas</taxon>
    </lineage>
</organism>
<comment type="similarity">
    <text evidence="1">Belongs to the membrane fusion protein (MFP) (TC 8.A.1) family.</text>
</comment>
<evidence type="ECO:0000313" key="8">
    <source>
        <dbReference type="EMBL" id="SKC63565.1"/>
    </source>
</evidence>
<evidence type="ECO:0000313" key="9">
    <source>
        <dbReference type="Proteomes" id="UP000190341"/>
    </source>
</evidence>
<feature type="domain" description="CzcB-like C-terminal circularly permuted SH3-like" evidence="7">
    <location>
        <begin position="254"/>
        <end position="314"/>
    </location>
</feature>
<dbReference type="NCBIfam" id="TIGR01730">
    <property type="entry name" value="RND_mfp"/>
    <property type="match status" value="1"/>
</dbReference>
<dbReference type="InterPro" id="IPR011053">
    <property type="entry name" value="Single_hybrid_motif"/>
</dbReference>
<evidence type="ECO:0000256" key="1">
    <source>
        <dbReference type="ARBA" id="ARBA00009477"/>
    </source>
</evidence>
<dbReference type="Gene3D" id="2.40.50.100">
    <property type="match status" value="1"/>
</dbReference>
<feature type="signal peptide" evidence="4">
    <location>
        <begin position="1"/>
        <end position="18"/>
    </location>
</feature>
<dbReference type="GO" id="GO:0016020">
    <property type="term" value="C:membrane"/>
    <property type="evidence" value="ECO:0007669"/>
    <property type="project" value="InterPro"/>
</dbReference>
<dbReference type="PANTHER" id="PTHR30097:SF4">
    <property type="entry name" value="SLR6042 PROTEIN"/>
    <property type="match status" value="1"/>
</dbReference>